<proteinExistence type="predicted"/>
<dbReference type="PANTHER" id="PTHR12106">
    <property type="entry name" value="SORTILIN RELATED"/>
    <property type="match status" value="1"/>
</dbReference>
<dbReference type="Gene3D" id="2.10.70.80">
    <property type="match status" value="2"/>
</dbReference>
<dbReference type="InterPro" id="IPR031777">
    <property type="entry name" value="Sortilin_C"/>
</dbReference>
<evidence type="ECO:0000313" key="22">
    <source>
        <dbReference type="Proteomes" id="UP000315522"/>
    </source>
</evidence>
<dbReference type="FunFam" id="3.30.60.270:FF:000005">
    <property type="entry name" value="Sortilin"/>
    <property type="match status" value="2"/>
</dbReference>
<dbReference type="Pfam" id="PF15902">
    <property type="entry name" value="Sortilin-Vps10"/>
    <property type="match status" value="2"/>
</dbReference>
<dbReference type="GO" id="GO:0005829">
    <property type="term" value="C:cytosol"/>
    <property type="evidence" value="ECO:0007669"/>
    <property type="project" value="GOC"/>
</dbReference>
<dbReference type="Pfam" id="PF15901">
    <property type="entry name" value="Sortilin_C"/>
    <property type="match status" value="2"/>
</dbReference>
<dbReference type="GO" id="GO:0006896">
    <property type="term" value="P:Golgi to vacuole transport"/>
    <property type="evidence" value="ECO:0007669"/>
    <property type="project" value="TreeGrafter"/>
</dbReference>
<keyword evidence="12" id="KW-0675">Receptor</keyword>
<gene>
    <name evidence="21" type="primary">VPS10</name>
    <name evidence="21" type="ORF">LAWI1_G002656</name>
</gene>
<evidence type="ECO:0000256" key="18">
    <source>
        <dbReference type="SAM" id="Phobius"/>
    </source>
</evidence>
<dbReference type="InterPro" id="IPR015943">
    <property type="entry name" value="WD40/YVTN_repeat-like_dom_sf"/>
</dbReference>
<dbReference type="GO" id="GO:0006623">
    <property type="term" value="P:protein targeting to vacuole"/>
    <property type="evidence" value="ECO:0007669"/>
    <property type="project" value="TreeGrafter"/>
</dbReference>
<evidence type="ECO:0000256" key="3">
    <source>
        <dbReference type="ARBA" id="ARBA00015369"/>
    </source>
</evidence>
<feature type="domain" description="VPS10" evidence="20">
    <location>
        <begin position="714"/>
        <end position="1362"/>
    </location>
</feature>
<evidence type="ECO:0000256" key="10">
    <source>
        <dbReference type="ARBA" id="ARBA00023034"/>
    </source>
</evidence>
<evidence type="ECO:0000256" key="19">
    <source>
        <dbReference type="SAM" id="SignalP"/>
    </source>
</evidence>
<feature type="transmembrane region" description="Helical" evidence="18">
    <location>
        <begin position="1373"/>
        <end position="1394"/>
    </location>
</feature>
<keyword evidence="8" id="KW-0653">Protein transport</keyword>
<comment type="caution">
    <text evidence="21">The sequence shown here is derived from an EMBL/GenBank/DDBJ whole genome shotgun (WGS) entry which is preliminary data.</text>
</comment>
<keyword evidence="13" id="KW-0325">Glycoprotein</keyword>
<keyword evidence="22" id="KW-1185">Reference proteome</keyword>
<evidence type="ECO:0000256" key="5">
    <source>
        <dbReference type="ARBA" id="ARBA00022692"/>
    </source>
</evidence>
<dbReference type="Gene3D" id="3.30.60.270">
    <property type="match status" value="2"/>
</dbReference>
<dbReference type="Proteomes" id="UP000315522">
    <property type="component" value="Unassembled WGS sequence"/>
</dbReference>
<protein>
    <recommendedName>
        <fullName evidence="3">Vacuolar protein sorting/targeting protein 10</fullName>
    </recommendedName>
    <alternativeName>
        <fullName evidence="16">Carboxypeptidase Y receptor</fullName>
    </alternativeName>
    <alternativeName>
        <fullName evidence="15 17">Sortilin VPS10</fullName>
    </alternativeName>
</protein>
<evidence type="ECO:0000256" key="11">
    <source>
        <dbReference type="ARBA" id="ARBA00023136"/>
    </source>
</evidence>
<reference evidence="21 22" key="1">
    <citation type="submission" date="2018-05" db="EMBL/GenBank/DDBJ databases">
        <title>Genome sequencing and assembly of the regulated plant pathogen Lachnellula willkommii and related sister species for the development of diagnostic species identification markers.</title>
        <authorList>
            <person name="Giroux E."/>
            <person name="Bilodeau G."/>
        </authorList>
    </citation>
    <scope>NUCLEOTIDE SEQUENCE [LARGE SCALE GENOMIC DNA]</scope>
    <source>
        <strain evidence="21 22">CBS 172.35</strain>
    </source>
</reference>
<feature type="transmembrane region" description="Helical" evidence="18">
    <location>
        <begin position="1421"/>
        <end position="1444"/>
    </location>
</feature>
<evidence type="ECO:0000313" key="21">
    <source>
        <dbReference type="EMBL" id="TVY92938.1"/>
    </source>
</evidence>
<dbReference type="GO" id="GO:0016020">
    <property type="term" value="C:membrane"/>
    <property type="evidence" value="ECO:0007669"/>
    <property type="project" value="InterPro"/>
</dbReference>
<feature type="signal peptide" evidence="19">
    <location>
        <begin position="1"/>
        <end position="20"/>
    </location>
</feature>
<feature type="chain" id="PRO_5021860397" description="Vacuolar protein sorting/targeting protein 10" evidence="19">
    <location>
        <begin position="21"/>
        <end position="1491"/>
    </location>
</feature>
<evidence type="ECO:0000259" key="20">
    <source>
        <dbReference type="SMART" id="SM00602"/>
    </source>
</evidence>
<dbReference type="SUPFAM" id="SSF110296">
    <property type="entry name" value="Oligoxyloglucan reducing end-specific cellobiohydrolase"/>
    <property type="match status" value="3"/>
</dbReference>
<evidence type="ECO:0000256" key="2">
    <source>
        <dbReference type="ARBA" id="ARBA00004488"/>
    </source>
</evidence>
<evidence type="ECO:0000256" key="1">
    <source>
        <dbReference type="ARBA" id="ARBA00004166"/>
    </source>
</evidence>
<evidence type="ECO:0000256" key="8">
    <source>
        <dbReference type="ARBA" id="ARBA00022927"/>
    </source>
</evidence>
<keyword evidence="6 19" id="KW-0732">Signal</keyword>
<dbReference type="GO" id="GO:0005794">
    <property type="term" value="C:Golgi apparatus"/>
    <property type="evidence" value="ECO:0007669"/>
    <property type="project" value="UniProtKB-SubCell"/>
</dbReference>
<comment type="function">
    <text evidence="14">Functions as a sorting receptor in the Golgi compartment required for the intracellular sorting and delivery of soluble vacuolar proteins, like carboxypeptidase Y (CPY) and proteinase A. Executes multiple rounds of sorting by cycling between the late Golgi and a prevacuolar endosome-like compartment.</text>
</comment>
<keyword evidence="9 18" id="KW-1133">Transmembrane helix</keyword>
<dbReference type="Gene3D" id="2.130.10.10">
    <property type="entry name" value="YVTN repeat-like/Quinoprotein amine dehydrogenase"/>
    <property type="match status" value="1"/>
</dbReference>
<name>A0A559MJ08_9HELO</name>
<keyword evidence="10" id="KW-0333">Golgi apparatus</keyword>
<organism evidence="21 22">
    <name type="scientific">Lachnellula willkommii</name>
    <dbReference type="NCBI Taxonomy" id="215461"/>
    <lineage>
        <taxon>Eukaryota</taxon>
        <taxon>Fungi</taxon>
        <taxon>Dikarya</taxon>
        <taxon>Ascomycota</taxon>
        <taxon>Pezizomycotina</taxon>
        <taxon>Leotiomycetes</taxon>
        <taxon>Helotiales</taxon>
        <taxon>Lachnaceae</taxon>
        <taxon>Lachnellula</taxon>
    </lineage>
</organism>
<feature type="domain" description="VPS10" evidence="20">
    <location>
        <begin position="47"/>
        <end position="681"/>
    </location>
</feature>
<keyword evidence="4" id="KW-0813">Transport</keyword>
<keyword evidence="5 18" id="KW-0812">Transmembrane</keyword>
<dbReference type="PANTHER" id="PTHR12106:SF27">
    <property type="entry name" value="SORTILIN-RELATED RECEPTOR"/>
    <property type="match status" value="1"/>
</dbReference>
<dbReference type="EMBL" id="QGML01000217">
    <property type="protein sequence ID" value="TVY92938.1"/>
    <property type="molecule type" value="Genomic_DNA"/>
</dbReference>
<keyword evidence="11 18" id="KW-0472">Membrane</keyword>
<dbReference type="GO" id="GO:0006895">
    <property type="term" value="P:Golgi to endosome transport"/>
    <property type="evidence" value="ECO:0007669"/>
    <property type="project" value="TreeGrafter"/>
</dbReference>
<dbReference type="SMART" id="SM00602">
    <property type="entry name" value="VPS10"/>
    <property type="match status" value="2"/>
</dbReference>
<evidence type="ECO:0000256" key="7">
    <source>
        <dbReference type="ARBA" id="ARBA00022737"/>
    </source>
</evidence>
<evidence type="ECO:0000256" key="6">
    <source>
        <dbReference type="ARBA" id="ARBA00022729"/>
    </source>
</evidence>
<evidence type="ECO:0000256" key="13">
    <source>
        <dbReference type="ARBA" id="ARBA00023180"/>
    </source>
</evidence>
<accession>A0A559MJ08</accession>
<evidence type="ECO:0000256" key="14">
    <source>
        <dbReference type="ARBA" id="ARBA00025569"/>
    </source>
</evidence>
<evidence type="ECO:0000256" key="9">
    <source>
        <dbReference type="ARBA" id="ARBA00022989"/>
    </source>
</evidence>
<evidence type="ECO:0000256" key="4">
    <source>
        <dbReference type="ARBA" id="ARBA00022448"/>
    </source>
</evidence>
<sequence>MRLQWRNLLLSSALLSKAWAKKDAPKVDIKKFDFIPFNLNYFEDSDVILFESELDRDVYRSEDAGVTWDPVDGVPKGKLLELSMHPDDHQRAYIITTDTTHYRTSDRGKTWEEFSTDAQATIFREALTYHAGDPDRIIFNGMDCTGIFCEEVTLYTTDGFSKDPKILRSDTVGCHWAKSSPQFTTGDADKDANRILCVVKGRFSPWRKDFRLLVSDDFFEFEAGTIQEFEPELEPGRTVPGIINMAVVTNYLIAAATAPGTDEMAMYVSDDTVKWHRAIFPHDHKLTEQAYTILEGTNYSIQIDVMTSKPSQPMGVFLSSNSNGTYFTRNIEHTNRNLWGLVDFEKVSGIQGIVLVNVVDNPKDVEDLGMRKKIISKISFDDGRNFDDITCDGKTLHLHSVTDLSNSGRVFSSPAPGLIMGVGNTGDQLKDYNDGNLYVSDNAGLTWRLARKGPHKYEFGDQGSILVAIKDEHNDLTDEIRYSINHGKDWEKVDLGMKVRPLQLTTTQDSTSLKFLLEAIDGEKDNPAGYIIAIDFDGMHEAQCKKKDMEDWPARVDEDGNPTCVMGHKQSYSRRKPDADCFLKKVFEDPEVISDPCECADEDFECDYNFVRSADRKECHLAPGAALIRPEDACKEGASPDDTFQGSSGWRKIPENKCKGGIKKDELKEWKCGDTGGIHEPASGKISKNQQAIPGGKFRQIVYLERTDISTGDDETLLARTDAGVFLSHDHGKTWKQILEDEKIESIYPHPHFKDVVFFTTPTKKVFYSTERGNHIRSFDAPRPPNREDLPVMNFHWKNKDWIIWTGAEECDTKETCHSIASVTRDRGDDGFKTMQRYVDKCQFVKEEHSLYFDSPEKVGKNKDTDEKDKLIYCKVREKERNNDDGNNPWQLVSSEDFFQEPPKVHFSDVVDYATMSEFIVVATKDSERKSLKVDASVDGRNFADAEFPHNFEVPHQVAYTVLDSSTHSVFMHVTVEGEPGFEYGTIIKSNSNGTSYVKTLEAVDRDRAGYVDFEKTFGLEGVAMVNTVENYNSKDYKKEGKKMKTQITHNDGAEWNYLAPPAVDADGKKFGCKGSVKDCSLNIHGYTERSDKSHTYSSSSAIGLMLATGNVGQYLTKDDGDTFMTSNGGINWIAVKKGKYMWEYGDQGSIVVIVKDGEATDVVHFTLDEGKTWQDFTFSDHAIRIDDITTVPSDNSRNFLLWAKDGGDLVTINLDFTGLTDNQCKLDEENVEAGDYYLWTPQHPNQKDDCLFGHVSQYHRKRIDSTCYNGRMIPSLHEVAKNCTCARRDYECDFNYQRQSDGSCALVDGLSPADHSLQCAEDPDQKLYYEPTGYRKLTTDTCQGGTLFEVSTPHPCPGHEDEFNKKHGPSGVGIFFAIVIPIAVAAGAGYWVWRNWASKFGQIRLGEQSSFDGEAPWIKYPVLVVAGIVAVAQALPLLAASLWRSASGAFGRSRGARFTTRDSFARGRGDYAVVDDDEGELLGEESDEEV</sequence>
<evidence type="ECO:0000256" key="12">
    <source>
        <dbReference type="ARBA" id="ARBA00023170"/>
    </source>
</evidence>
<keyword evidence="7" id="KW-0677">Repeat</keyword>
<evidence type="ECO:0000256" key="16">
    <source>
        <dbReference type="ARBA" id="ARBA00031354"/>
    </source>
</evidence>
<dbReference type="InterPro" id="IPR031778">
    <property type="entry name" value="Sortilin_N"/>
</dbReference>
<comment type="subcellular location">
    <subcellularLocation>
        <location evidence="1">Golgi apparatus</location>
        <location evidence="1">trans-Golgi network membrane</location>
        <topology evidence="1">Multi-pass membrane protein</topology>
    </subcellularLocation>
    <subcellularLocation>
        <location evidence="2">Prevacuolar compartment membrane</location>
        <topology evidence="2">Multi-pass membrane protein</topology>
    </subcellularLocation>
</comment>
<dbReference type="InterPro" id="IPR050310">
    <property type="entry name" value="VPS10-sortilin"/>
</dbReference>
<dbReference type="FunFam" id="2.10.70.80:FF:000001">
    <property type="entry name" value="Sortilin-related VPS10 domain-containing receptor 1"/>
    <property type="match status" value="1"/>
</dbReference>
<evidence type="ECO:0000256" key="17">
    <source>
        <dbReference type="ARBA" id="ARBA00031902"/>
    </source>
</evidence>
<evidence type="ECO:0000256" key="15">
    <source>
        <dbReference type="ARBA" id="ARBA00031250"/>
    </source>
</evidence>
<dbReference type="InterPro" id="IPR006581">
    <property type="entry name" value="VPS10"/>
</dbReference>